<dbReference type="InterPro" id="IPR032834">
    <property type="entry name" value="NatK-like_C"/>
</dbReference>
<keyword evidence="3" id="KW-0808">Transferase</keyword>
<gene>
    <name evidence="3" type="primary">dpiB_1</name>
    <name evidence="3" type="ORF">CLOSAC_09770</name>
</gene>
<feature type="transmembrane region" description="Helical" evidence="1">
    <location>
        <begin position="113"/>
        <end position="129"/>
    </location>
</feature>
<evidence type="ECO:0000256" key="1">
    <source>
        <dbReference type="SAM" id="Phobius"/>
    </source>
</evidence>
<accession>A0A1S8NJN1</accession>
<feature type="transmembrane region" description="Helical" evidence="1">
    <location>
        <begin position="12"/>
        <end position="37"/>
    </location>
</feature>
<dbReference type="InterPro" id="IPR036890">
    <property type="entry name" value="HATPase_C_sf"/>
</dbReference>
<sequence>MESTKIGILEEYYVKVTRLVVNIIIISICIGSILFPSFKVLGCFNTMKWSQVIIFNLVIAFPEIVIFRWLYKNVVVDGRLVSKIFIRVKQVLSVVIFINYYGFSLLIPTGEFWYVAFYFIILAAFFLDIKMVVRITVGLIISMFLVCIINPLNVPSQVILLQEILMRISIIGLTTVGIMYLVHFAGNILLNVKMEEAKYKEDYYNKVEENQKNIREIRHNLINQIIVLKSQVNGGKVSEANKIMDDIILETQKNGWGIYTDNIPINAILNAKINQGELYGIQWELDVKVPKDLNIDIRDIGTVLGNILDNAIEASSMLEKGDKLINVIIHCKNNNMSIYIKNPKNISGTAINTWKKDKENHGIGLKSVKKIVNKYNGIITCEDKNTDYEVNIMMWNV</sequence>
<dbReference type="Gene3D" id="3.30.565.10">
    <property type="entry name" value="Histidine kinase-like ATPase, C-terminal domain"/>
    <property type="match status" value="1"/>
</dbReference>
<proteinExistence type="predicted"/>
<dbReference type="AlphaFoldDB" id="A0A1S8NJN1"/>
<dbReference type="SUPFAM" id="SSF55874">
    <property type="entry name" value="ATPase domain of HSP90 chaperone/DNA topoisomerase II/histidine kinase"/>
    <property type="match status" value="1"/>
</dbReference>
<dbReference type="Proteomes" id="UP000191154">
    <property type="component" value="Unassembled WGS sequence"/>
</dbReference>
<keyword evidence="3" id="KW-0418">Kinase</keyword>
<organism evidence="3 4">
    <name type="scientific">Clostridium saccharobutylicum</name>
    <dbReference type="NCBI Taxonomy" id="169679"/>
    <lineage>
        <taxon>Bacteria</taxon>
        <taxon>Bacillati</taxon>
        <taxon>Bacillota</taxon>
        <taxon>Clostridia</taxon>
        <taxon>Eubacteriales</taxon>
        <taxon>Clostridiaceae</taxon>
        <taxon>Clostridium</taxon>
    </lineage>
</organism>
<feature type="transmembrane region" description="Helical" evidence="1">
    <location>
        <begin position="164"/>
        <end position="190"/>
    </location>
</feature>
<reference evidence="3 4" key="1">
    <citation type="submission" date="2016-05" db="EMBL/GenBank/DDBJ databases">
        <title>Microbial solvent formation.</title>
        <authorList>
            <person name="Poehlein A."/>
            <person name="Montoya Solano J.D."/>
            <person name="Flitsch S."/>
            <person name="Krabben P."/>
            <person name="Duerre P."/>
            <person name="Daniel R."/>
        </authorList>
    </citation>
    <scope>NUCLEOTIDE SEQUENCE [LARGE SCALE GENOMIC DNA]</scope>
    <source>
        <strain evidence="3 4">L1-8</strain>
    </source>
</reference>
<dbReference type="RefSeq" id="WP_077864364.1">
    <property type="nucleotide sequence ID" value="NZ_LZYZ01000001.1"/>
</dbReference>
<feature type="domain" description="Sensor histidine kinase NatK-like C-terminal" evidence="2">
    <location>
        <begin position="297"/>
        <end position="394"/>
    </location>
</feature>
<evidence type="ECO:0000313" key="4">
    <source>
        <dbReference type="Proteomes" id="UP000191154"/>
    </source>
</evidence>
<keyword evidence="1" id="KW-1133">Transmembrane helix</keyword>
<feature type="transmembrane region" description="Helical" evidence="1">
    <location>
        <begin position="49"/>
        <end position="71"/>
    </location>
</feature>
<dbReference type="PANTHER" id="PTHR40448:SF1">
    <property type="entry name" value="TWO-COMPONENT SENSOR HISTIDINE KINASE"/>
    <property type="match status" value="1"/>
</dbReference>
<keyword evidence="1" id="KW-0812">Transmembrane</keyword>
<protein>
    <submittedName>
        <fullName evidence="3">Sensor histidine kinase DpiB</fullName>
        <ecNumber evidence="3">2.7.13.3</ecNumber>
    </submittedName>
</protein>
<comment type="caution">
    <text evidence="3">The sequence shown here is derived from an EMBL/GenBank/DDBJ whole genome shotgun (WGS) entry which is preliminary data.</text>
</comment>
<dbReference type="CDD" id="cd16935">
    <property type="entry name" value="HATPase_AgrC-ComD-like"/>
    <property type="match status" value="1"/>
</dbReference>
<evidence type="ECO:0000313" key="3">
    <source>
        <dbReference type="EMBL" id="OOM16685.1"/>
    </source>
</evidence>
<feature type="transmembrane region" description="Helical" evidence="1">
    <location>
        <begin position="91"/>
        <end position="107"/>
    </location>
</feature>
<dbReference type="Pfam" id="PF14501">
    <property type="entry name" value="HATPase_c_5"/>
    <property type="match status" value="1"/>
</dbReference>
<dbReference type="EC" id="2.7.13.3" evidence="3"/>
<feature type="transmembrane region" description="Helical" evidence="1">
    <location>
        <begin position="136"/>
        <end position="152"/>
    </location>
</feature>
<dbReference type="PANTHER" id="PTHR40448">
    <property type="entry name" value="TWO-COMPONENT SENSOR HISTIDINE KINASE"/>
    <property type="match status" value="1"/>
</dbReference>
<dbReference type="GO" id="GO:0004673">
    <property type="term" value="F:protein histidine kinase activity"/>
    <property type="evidence" value="ECO:0007669"/>
    <property type="project" value="UniProtKB-EC"/>
</dbReference>
<keyword evidence="1" id="KW-0472">Membrane</keyword>
<evidence type="ECO:0000259" key="2">
    <source>
        <dbReference type="Pfam" id="PF14501"/>
    </source>
</evidence>
<dbReference type="EMBL" id="LZYZ01000001">
    <property type="protein sequence ID" value="OOM16685.1"/>
    <property type="molecule type" value="Genomic_DNA"/>
</dbReference>
<name>A0A1S8NJN1_CLOSA</name>
<dbReference type="GO" id="GO:0042802">
    <property type="term" value="F:identical protein binding"/>
    <property type="evidence" value="ECO:0007669"/>
    <property type="project" value="TreeGrafter"/>
</dbReference>